<dbReference type="PANTHER" id="PTHR11927:SF9">
    <property type="entry name" value="L-FUCOSYLTRANSFERASE"/>
    <property type="match status" value="1"/>
</dbReference>
<evidence type="ECO:0000313" key="4">
    <source>
        <dbReference type="Proteomes" id="UP001460072"/>
    </source>
</evidence>
<evidence type="ECO:0000313" key="3">
    <source>
        <dbReference type="EMBL" id="MEM0541983.1"/>
    </source>
</evidence>
<dbReference type="PANTHER" id="PTHR11927">
    <property type="entry name" value="GALACTOSIDE 2-L-FUCOSYLTRANSFERASE"/>
    <property type="match status" value="1"/>
</dbReference>
<dbReference type="Proteomes" id="UP001460072">
    <property type="component" value="Unassembled WGS sequence"/>
</dbReference>
<protein>
    <submittedName>
        <fullName evidence="3">Alpha-1,2-fucosyltransferase</fullName>
    </submittedName>
</protein>
<dbReference type="CDD" id="cd11301">
    <property type="entry name" value="Fut1_Fut2_like"/>
    <property type="match status" value="1"/>
</dbReference>
<keyword evidence="1" id="KW-0328">Glycosyltransferase</keyword>
<proteinExistence type="predicted"/>
<dbReference type="RefSeq" id="WP_342695204.1">
    <property type="nucleotide sequence ID" value="NZ_JBCGDO010000004.1"/>
</dbReference>
<dbReference type="Pfam" id="PF01531">
    <property type="entry name" value="Glyco_transf_11"/>
    <property type="match status" value="1"/>
</dbReference>
<accession>A0ABU9N7Q7</accession>
<name>A0ABU9N7Q7_9FLAO</name>
<keyword evidence="4" id="KW-1185">Reference proteome</keyword>
<gene>
    <name evidence="3" type="ORF">WFZ85_05115</name>
</gene>
<evidence type="ECO:0000256" key="1">
    <source>
        <dbReference type="ARBA" id="ARBA00022676"/>
    </source>
</evidence>
<dbReference type="Gene3D" id="3.40.50.11350">
    <property type="match status" value="1"/>
</dbReference>
<sequence>MIIIRIIGGLGNQMFQYAMARSMSIEKKQNFKLDISAFDTYTLHNYSLQHFNIEANYYKKANKFLEKIINLFYKETKFTETDFGFDENFVHLTGDTIYLEGYFQSEKYFNKHASVIRNDFKVKSKLKAKTIETISYMKTVNAVSIHIRRGDYLTNEKHNTDKEDYYTSAIAIIDSKINNPVFFVFSDDIEWVKSNITTKFETNFIDFNDVITNFEDLILMSNCQHNIITNSSFSWWGAWLNENENKIVIAPQKWFTDDTNSNDIIPDSWLKV</sequence>
<dbReference type="EMBL" id="JBCGDO010000004">
    <property type="protein sequence ID" value="MEM0541983.1"/>
    <property type="molecule type" value="Genomic_DNA"/>
</dbReference>
<reference evidence="3 4" key="1">
    <citation type="submission" date="2024-03" db="EMBL/GenBank/DDBJ databases">
        <title>Two novel species of the genus Flavobacterium exhibiting potentially degradation of complex polysaccharides.</title>
        <authorList>
            <person name="Lian X."/>
        </authorList>
    </citation>
    <scope>NUCLEOTIDE SEQUENCE [LARGE SCALE GENOMIC DNA]</scope>
    <source>
        <strain evidence="4">j3</strain>
    </source>
</reference>
<comment type="caution">
    <text evidence="3">The sequence shown here is derived from an EMBL/GenBank/DDBJ whole genome shotgun (WGS) entry which is preliminary data.</text>
</comment>
<organism evidence="3 4">
    <name type="scientific">Flavobacterium aureirubrum</name>
    <dbReference type="NCBI Taxonomy" id="3133147"/>
    <lineage>
        <taxon>Bacteria</taxon>
        <taxon>Pseudomonadati</taxon>
        <taxon>Bacteroidota</taxon>
        <taxon>Flavobacteriia</taxon>
        <taxon>Flavobacteriales</taxon>
        <taxon>Flavobacteriaceae</taxon>
        <taxon>Flavobacterium</taxon>
    </lineage>
</organism>
<evidence type="ECO:0000256" key="2">
    <source>
        <dbReference type="ARBA" id="ARBA00022679"/>
    </source>
</evidence>
<dbReference type="InterPro" id="IPR002516">
    <property type="entry name" value="Glyco_trans_11"/>
</dbReference>
<keyword evidence="2" id="KW-0808">Transferase</keyword>